<dbReference type="Gene3D" id="1.25.40.10">
    <property type="entry name" value="Tetratricopeptide repeat domain"/>
    <property type="match status" value="4"/>
</dbReference>
<sequence length="512" mass="56095">MEHLKQSHAQAITCGLGDDSFALSRLLAFCSDPRHGSPSYGWKVFQRIQHPTICICNTMIKAFLLNGEPIKIIHMYTRLLRDGMVPDNYTLPYVLKACANMGSGLLGELIHGHCLKLGFMADTFVGNCLIAMYSAVGDMNAARVVFDGGAPWRGVVSWTVLISGYAKVGDVESARLMFDEAPVKDRGVWGSMISGYVQNSCFKEGLHMFRLMQLAGVEPDEAVFASVLCACANLGALETGIWVHGYLDRVEFPRSVKLGTALIDMYAKCGRLDLAEKVFGEMPERDTVCWNAMISGWAMHGNGDRALQMFSEMEKAGIRPDDITFIAVFTACGYSGMAYEGLRVFSSMCNVYNIEPKTEHYGCMIDFLGRTGLIEEAKEIIGKMPNRSCPSEAAVVWRALMSASCSHGDIRLAEVAAEKLLELECHSGAYVLLSNLYSTSGQHDNARKIRKMMKTRGIDKTPGCSSIEINGNGKEFIAGEKTHPQMGDVHGALESMNKHLDGSGCHLNLVST</sequence>
<name>A0A834L8U3_RHOSS</name>
<gene>
    <name evidence="3" type="ORF">RHSIM_Rhsim12G0134500</name>
</gene>
<dbReference type="PROSITE" id="PS51375">
    <property type="entry name" value="PPR"/>
    <property type="match status" value="4"/>
</dbReference>
<dbReference type="InterPro" id="IPR011990">
    <property type="entry name" value="TPR-like_helical_dom_sf"/>
</dbReference>
<evidence type="ECO:0000256" key="1">
    <source>
        <dbReference type="ARBA" id="ARBA00022737"/>
    </source>
</evidence>
<evidence type="ECO:0008006" key="5">
    <source>
        <dbReference type="Google" id="ProtNLM"/>
    </source>
</evidence>
<feature type="repeat" description="PPR" evidence="2">
    <location>
        <begin position="255"/>
        <end position="285"/>
    </location>
</feature>
<dbReference type="InterPro" id="IPR046960">
    <property type="entry name" value="PPR_At4g14850-like_plant"/>
</dbReference>
<evidence type="ECO:0000313" key="4">
    <source>
        <dbReference type="Proteomes" id="UP000626092"/>
    </source>
</evidence>
<organism evidence="3 4">
    <name type="scientific">Rhododendron simsii</name>
    <name type="common">Sims's rhododendron</name>
    <dbReference type="NCBI Taxonomy" id="118357"/>
    <lineage>
        <taxon>Eukaryota</taxon>
        <taxon>Viridiplantae</taxon>
        <taxon>Streptophyta</taxon>
        <taxon>Embryophyta</taxon>
        <taxon>Tracheophyta</taxon>
        <taxon>Spermatophyta</taxon>
        <taxon>Magnoliopsida</taxon>
        <taxon>eudicotyledons</taxon>
        <taxon>Gunneridae</taxon>
        <taxon>Pentapetalae</taxon>
        <taxon>asterids</taxon>
        <taxon>Ericales</taxon>
        <taxon>Ericaceae</taxon>
        <taxon>Ericoideae</taxon>
        <taxon>Rhodoreae</taxon>
        <taxon>Rhododendron</taxon>
    </lineage>
</organism>
<dbReference type="PANTHER" id="PTHR47926">
    <property type="entry name" value="PENTATRICOPEPTIDE REPEAT-CONTAINING PROTEIN"/>
    <property type="match status" value="1"/>
</dbReference>
<dbReference type="OrthoDB" id="185373at2759"/>
<dbReference type="InterPro" id="IPR046848">
    <property type="entry name" value="E_motif"/>
</dbReference>
<feature type="repeat" description="PPR" evidence="2">
    <location>
        <begin position="357"/>
        <end position="391"/>
    </location>
</feature>
<reference evidence="3" key="1">
    <citation type="submission" date="2019-11" db="EMBL/GenBank/DDBJ databases">
        <authorList>
            <person name="Liu Y."/>
            <person name="Hou J."/>
            <person name="Li T.-Q."/>
            <person name="Guan C.-H."/>
            <person name="Wu X."/>
            <person name="Wu H.-Z."/>
            <person name="Ling F."/>
            <person name="Zhang R."/>
            <person name="Shi X.-G."/>
            <person name="Ren J.-P."/>
            <person name="Chen E.-F."/>
            <person name="Sun J.-M."/>
        </authorList>
    </citation>
    <scope>NUCLEOTIDE SEQUENCE</scope>
    <source>
        <strain evidence="3">Adult_tree_wgs_1</strain>
        <tissue evidence="3">Leaves</tissue>
    </source>
</reference>
<dbReference type="Pfam" id="PF13041">
    <property type="entry name" value="PPR_2"/>
    <property type="match status" value="1"/>
</dbReference>
<dbReference type="AlphaFoldDB" id="A0A834L8U3"/>
<keyword evidence="1" id="KW-0677">Repeat</keyword>
<evidence type="ECO:0000313" key="3">
    <source>
        <dbReference type="EMBL" id="KAF7123980.1"/>
    </source>
</evidence>
<dbReference type="Proteomes" id="UP000626092">
    <property type="component" value="Unassembled WGS sequence"/>
</dbReference>
<dbReference type="FunFam" id="1.25.40.10:FF:000348">
    <property type="entry name" value="Pentatricopeptide repeat-containing protein chloroplastic"/>
    <property type="match status" value="1"/>
</dbReference>
<dbReference type="Pfam" id="PF20431">
    <property type="entry name" value="E_motif"/>
    <property type="match status" value="1"/>
</dbReference>
<dbReference type="Pfam" id="PF01535">
    <property type="entry name" value="PPR"/>
    <property type="match status" value="4"/>
</dbReference>
<dbReference type="GO" id="GO:0009451">
    <property type="term" value="P:RNA modification"/>
    <property type="evidence" value="ECO:0007669"/>
    <property type="project" value="InterPro"/>
</dbReference>
<dbReference type="PANTHER" id="PTHR47926:SF352">
    <property type="entry name" value="REPEAT-CONTAINING PROTEIN, PUTATIVE-RELATED"/>
    <property type="match status" value="1"/>
</dbReference>
<dbReference type="FunFam" id="1.25.40.10:FF:000184">
    <property type="entry name" value="Pentatricopeptide repeat-containing protein, chloroplastic"/>
    <property type="match status" value="1"/>
</dbReference>
<evidence type="ECO:0000256" key="2">
    <source>
        <dbReference type="PROSITE-ProRule" id="PRU00708"/>
    </source>
</evidence>
<dbReference type="GO" id="GO:0003723">
    <property type="term" value="F:RNA binding"/>
    <property type="evidence" value="ECO:0007669"/>
    <property type="project" value="InterPro"/>
</dbReference>
<feature type="repeat" description="PPR" evidence="2">
    <location>
        <begin position="185"/>
        <end position="219"/>
    </location>
</feature>
<comment type="caution">
    <text evidence="3">The sequence shown here is derived from an EMBL/GenBank/DDBJ whole genome shotgun (WGS) entry which is preliminary data.</text>
</comment>
<keyword evidence="4" id="KW-1185">Reference proteome</keyword>
<dbReference type="NCBIfam" id="TIGR00756">
    <property type="entry name" value="PPR"/>
    <property type="match status" value="6"/>
</dbReference>
<proteinExistence type="predicted"/>
<dbReference type="InterPro" id="IPR002885">
    <property type="entry name" value="PPR_rpt"/>
</dbReference>
<dbReference type="EMBL" id="WJXA01000012">
    <property type="protein sequence ID" value="KAF7123980.1"/>
    <property type="molecule type" value="Genomic_DNA"/>
</dbReference>
<accession>A0A834L8U3</accession>
<protein>
    <recommendedName>
        <fullName evidence="5">Pentatricopeptide repeat-containing protein</fullName>
    </recommendedName>
</protein>
<feature type="repeat" description="PPR" evidence="2">
    <location>
        <begin position="286"/>
        <end position="320"/>
    </location>
</feature>